<evidence type="ECO:0008006" key="4">
    <source>
        <dbReference type="Google" id="ProtNLM"/>
    </source>
</evidence>
<accession>A0A7R8YM07</accession>
<dbReference type="OrthoDB" id="6332063at2759"/>
<name>A0A7R8YM07_HERIL</name>
<dbReference type="OMA" id="NGEVCCV"/>
<proteinExistence type="predicted"/>
<evidence type="ECO:0000313" key="2">
    <source>
        <dbReference type="EMBL" id="CAD7078063.1"/>
    </source>
</evidence>
<feature type="chain" id="PRO_5031069257" description="Carboxypeptidase inhibitor" evidence="1">
    <location>
        <begin position="21"/>
        <end position="118"/>
    </location>
</feature>
<dbReference type="AlphaFoldDB" id="A0A7R8YM07"/>
<protein>
    <recommendedName>
        <fullName evidence="4">Carboxypeptidase inhibitor</fullName>
    </recommendedName>
</protein>
<gene>
    <name evidence="2" type="ORF">HERILL_LOCUS1355</name>
</gene>
<dbReference type="EMBL" id="LR899009">
    <property type="protein sequence ID" value="CAD7078063.1"/>
    <property type="molecule type" value="Genomic_DNA"/>
</dbReference>
<dbReference type="Proteomes" id="UP000594454">
    <property type="component" value="Chromosome 1"/>
</dbReference>
<dbReference type="FunCoup" id="A0A7R8YM07">
    <property type="interactions" value="79"/>
</dbReference>
<keyword evidence="1" id="KW-0732">Signal</keyword>
<keyword evidence="3" id="KW-1185">Reference proteome</keyword>
<organism evidence="2 3">
    <name type="scientific">Hermetia illucens</name>
    <name type="common">Black soldier fly</name>
    <dbReference type="NCBI Taxonomy" id="343691"/>
    <lineage>
        <taxon>Eukaryota</taxon>
        <taxon>Metazoa</taxon>
        <taxon>Ecdysozoa</taxon>
        <taxon>Arthropoda</taxon>
        <taxon>Hexapoda</taxon>
        <taxon>Insecta</taxon>
        <taxon>Pterygota</taxon>
        <taxon>Neoptera</taxon>
        <taxon>Endopterygota</taxon>
        <taxon>Diptera</taxon>
        <taxon>Brachycera</taxon>
        <taxon>Stratiomyomorpha</taxon>
        <taxon>Stratiomyidae</taxon>
        <taxon>Hermetiinae</taxon>
        <taxon>Hermetia</taxon>
    </lineage>
</organism>
<evidence type="ECO:0000256" key="1">
    <source>
        <dbReference type="SAM" id="SignalP"/>
    </source>
</evidence>
<sequence>MAKYLLCAVALVVFSTNVLCIPLENYQTIMGVRVYDLDPDCAMLGGLCVKSKDCLLQPTKSGLCPSNQPRGVECCYELAAKEGTCASYGGECVSGPCNANLQKTATDCKGNRICCILV</sequence>
<dbReference type="InParanoid" id="A0A7R8YM07"/>
<reference evidence="2 3" key="1">
    <citation type="submission" date="2020-11" db="EMBL/GenBank/DDBJ databases">
        <authorList>
            <person name="Wallbank WR R."/>
            <person name="Pardo Diaz C."/>
            <person name="Kozak K."/>
            <person name="Martin S."/>
            <person name="Jiggins C."/>
            <person name="Moest M."/>
            <person name="Warren A I."/>
            <person name="Generalovic N T."/>
            <person name="Byers J.R.P. K."/>
            <person name="Montejo-Kovacevich G."/>
            <person name="Yen C E."/>
        </authorList>
    </citation>
    <scope>NUCLEOTIDE SEQUENCE [LARGE SCALE GENOMIC DNA]</scope>
</reference>
<feature type="signal peptide" evidence="1">
    <location>
        <begin position="1"/>
        <end position="20"/>
    </location>
</feature>
<evidence type="ECO:0000313" key="3">
    <source>
        <dbReference type="Proteomes" id="UP000594454"/>
    </source>
</evidence>